<name>F2EAG3_HORVV</name>
<proteinExistence type="evidence at transcript level"/>
<dbReference type="AlphaFoldDB" id="F2EAG3"/>
<dbReference type="EMBL" id="AK373138">
    <property type="protein sequence ID" value="BAK04335.1"/>
    <property type="molecule type" value="mRNA"/>
</dbReference>
<protein>
    <submittedName>
        <fullName evidence="1">Predicted protein</fullName>
    </submittedName>
</protein>
<reference evidence="1" key="1">
    <citation type="journal article" date="2011" name="Plant Physiol.">
        <title>Comprehensive sequence analysis of 24,783 barley full-length cDNAs derived from 12 clone libraries.</title>
        <authorList>
            <person name="Matsumoto T."/>
            <person name="Tanaka T."/>
            <person name="Sakai H."/>
            <person name="Amano N."/>
            <person name="Kanamori H."/>
            <person name="Kurita K."/>
            <person name="Kikuta A."/>
            <person name="Kamiya K."/>
            <person name="Yamamoto M."/>
            <person name="Ikawa H."/>
            <person name="Fujii N."/>
            <person name="Hori K."/>
            <person name="Itoh T."/>
            <person name="Sato K."/>
        </authorList>
    </citation>
    <scope>NUCLEOTIDE SEQUENCE</scope>
    <source>
        <tissue evidence="1">Seed</tissue>
    </source>
</reference>
<evidence type="ECO:0000313" key="1">
    <source>
        <dbReference type="EMBL" id="BAK04335.1"/>
    </source>
</evidence>
<sequence>MASKRTTGTGRGEQGWVLEGLLPSIPKGLAGGGAPSGCGCGSGCRRG</sequence>
<accession>F2EAG3</accession>
<organism evidence="1">
    <name type="scientific">Hordeum vulgare subsp. vulgare</name>
    <name type="common">Domesticated barley</name>
    <dbReference type="NCBI Taxonomy" id="112509"/>
    <lineage>
        <taxon>Eukaryota</taxon>
        <taxon>Viridiplantae</taxon>
        <taxon>Streptophyta</taxon>
        <taxon>Embryophyta</taxon>
        <taxon>Tracheophyta</taxon>
        <taxon>Spermatophyta</taxon>
        <taxon>Magnoliopsida</taxon>
        <taxon>Liliopsida</taxon>
        <taxon>Poales</taxon>
        <taxon>Poaceae</taxon>
        <taxon>BOP clade</taxon>
        <taxon>Pooideae</taxon>
        <taxon>Triticodae</taxon>
        <taxon>Triticeae</taxon>
        <taxon>Hordeinae</taxon>
        <taxon>Hordeum</taxon>
    </lineage>
</organism>